<comment type="caution">
    <text evidence="1">The sequence shown here is derived from an EMBL/GenBank/DDBJ whole genome shotgun (WGS) entry which is preliminary data.</text>
</comment>
<proteinExistence type="predicted"/>
<evidence type="ECO:0008006" key="3">
    <source>
        <dbReference type="Google" id="ProtNLM"/>
    </source>
</evidence>
<sequence>MSEYTYSAHALPTPVTAPSTSQQELDALQERYAALRLEALLTAPHAFGSTHALESAFTPEEWRGKIWREDAVVLVCVARPPGAPAFDSDNQKEALLDSQSTWVGSAIMRGPLPGSEYELQTSEGAPPLFGSDAEETKWHMTAVFASAAHRGCGIGKMLIQKGKEYSLGRTAGLRGPSKARFRVMIHPDNFVVVALYSKSGFVDAGRTTGQEAYRANGDLDGWDKKYHSLSDEMKVYWTTANVAIVMEWVGQI</sequence>
<dbReference type="EMBL" id="JARKIF010000003">
    <property type="protein sequence ID" value="KAJ7644697.1"/>
    <property type="molecule type" value="Genomic_DNA"/>
</dbReference>
<evidence type="ECO:0000313" key="1">
    <source>
        <dbReference type="EMBL" id="KAJ7644697.1"/>
    </source>
</evidence>
<dbReference type="Proteomes" id="UP001221142">
    <property type="component" value="Unassembled WGS sequence"/>
</dbReference>
<gene>
    <name evidence="1" type="ORF">FB45DRAFT_898482</name>
</gene>
<dbReference type="SUPFAM" id="SSF55729">
    <property type="entry name" value="Acyl-CoA N-acyltransferases (Nat)"/>
    <property type="match status" value="1"/>
</dbReference>
<accession>A0AAD7CC11</accession>
<reference evidence="1" key="1">
    <citation type="submission" date="2023-03" db="EMBL/GenBank/DDBJ databases">
        <title>Massive genome expansion in bonnet fungi (Mycena s.s.) driven by repeated elements and novel gene families across ecological guilds.</title>
        <authorList>
            <consortium name="Lawrence Berkeley National Laboratory"/>
            <person name="Harder C.B."/>
            <person name="Miyauchi S."/>
            <person name="Viragh M."/>
            <person name="Kuo A."/>
            <person name="Thoen E."/>
            <person name="Andreopoulos B."/>
            <person name="Lu D."/>
            <person name="Skrede I."/>
            <person name="Drula E."/>
            <person name="Henrissat B."/>
            <person name="Morin E."/>
            <person name="Kohler A."/>
            <person name="Barry K."/>
            <person name="LaButti K."/>
            <person name="Morin E."/>
            <person name="Salamov A."/>
            <person name="Lipzen A."/>
            <person name="Mereny Z."/>
            <person name="Hegedus B."/>
            <person name="Baldrian P."/>
            <person name="Stursova M."/>
            <person name="Weitz H."/>
            <person name="Taylor A."/>
            <person name="Grigoriev I.V."/>
            <person name="Nagy L.G."/>
            <person name="Martin F."/>
            <person name="Kauserud H."/>
        </authorList>
    </citation>
    <scope>NUCLEOTIDE SEQUENCE</scope>
    <source>
        <strain evidence="1">9284</strain>
    </source>
</reference>
<dbReference type="InterPro" id="IPR016181">
    <property type="entry name" value="Acyl_CoA_acyltransferase"/>
</dbReference>
<dbReference type="AlphaFoldDB" id="A0AAD7CC11"/>
<organism evidence="1 2">
    <name type="scientific">Roridomyces roridus</name>
    <dbReference type="NCBI Taxonomy" id="1738132"/>
    <lineage>
        <taxon>Eukaryota</taxon>
        <taxon>Fungi</taxon>
        <taxon>Dikarya</taxon>
        <taxon>Basidiomycota</taxon>
        <taxon>Agaricomycotina</taxon>
        <taxon>Agaricomycetes</taxon>
        <taxon>Agaricomycetidae</taxon>
        <taxon>Agaricales</taxon>
        <taxon>Marasmiineae</taxon>
        <taxon>Mycenaceae</taxon>
        <taxon>Roridomyces</taxon>
    </lineage>
</organism>
<evidence type="ECO:0000313" key="2">
    <source>
        <dbReference type="Proteomes" id="UP001221142"/>
    </source>
</evidence>
<dbReference type="Gene3D" id="3.40.630.30">
    <property type="match status" value="1"/>
</dbReference>
<protein>
    <recommendedName>
        <fullName evidence="3">N-acetyltransferase domain-containing protein</fullName>
    </recommendedName>
</protein>
<keyword evidence="2" id="KW-1185">Reference proteome</keyword>
<name>A0AAD7CC11_9AGAR</name>